<evidence type="ECO:0000313" key="1">
    <source>
        <dbReference type="EMBL" id="KAA8900892.1"/>
    </source>
</evidence>
<keyword evidence="2" id="KW-1185">Reference proteome</keyword>
<protein>
    <submittedName>
        <fullName evidence="1">Uncharacterized protein</fullName>
    </submittedName>
</protein>
<accession>A0A642UMK8</accession>
<name>A0A642UMK8_9ASCO</name>
<dbReference type="OrthoDB" id="3466215at2759"/>
<evidence type="ECO:0000313" key="2">
    <source>
        <dbReference type="Proteomes" id="UP000761534"/>
    </source>
</evidence>
<gene>
    <name evidence="1" type="ORF">TRICI_006118</name>
</gene>
<organism evidence="1 2">
    <name type="scientific">Trichomonascus ciferrii</name>
    <dbReference type="NCBI Taxonomy" id="44093"/>
    <lineage>
        <taxon>Eukaryota</taxon>
        <taxon>Fungi</taxon>
        <taxon>Dikarya</taxon>
        <taxon>Ascomycota</taxon>
        <taxon>Saccharomycotina</taxon>
        <taxon>Dipodascomycetes</taxon>
        <taxon>Dipodascales</taxon>
        <taxon>Trichomonascaceae</taxon>
        <taxon>Trichomonascus</taxon>
        <taxon>Trichomonascus ciferrii complex</taxon>
    </lineage>
</organism>
<comment type="caution">
    <text evidence="1">The sequence shown here is derived from an EMBL/GenBank/DDBJ whole genome shotgun (WGS) entry which is preliminary data.</text>
</comment>
<proteinExistence type="predicted"/>
<dbReference type="VEuPathDB" id="FungiDB:TRICI_006118"/>
<dbReference type="AlphaFoldDB" id="A0A642UMK8"/>
<sequence>MQLTVELFDRRMKVIVFVLFAMLCFSGMSLYADTVIYNKLNRLSGSNAGAHGINTLEKRAGNGASVGFVLIMWLLPRLGFRDGSLNTIGATATMSIAGVGHGRELYSNCYDKDTGDFQTWECWISIGSRVAAVAANAYDLKGHVLGTDDMGFPGDWDFAGIYTHKRASGRSVSSGGPNEVRKLSGNVQAVDLMVGGNNKEMFVKPMKKKDTNKRDFNGYGETVSGGIKVLANSRKSADWNDVTAWFMNNYGDPEPPWMLWKTGLYEGTWALAGDAQCGDNVQMIAVMEDNTGFGHDWEVGQDWCFGGCKTNCQFSNGEEMDCQGIQSGDEAVVITGSSLVIVHHG</sequence>
<dbReference type="EMBL" id="SWFS01000492">
    <property type="protein sequence ID" value="KAA8900892.1"/>
    <property type="molecule type" value="Genomic_DNA"/>
</dbReference>
<reference evidence="1" key="1">
    <citation type="journal article" date="2019" name="G3 (Bethesda)">
        <title>Genome Assemblies of Two Rare Opportunistic Yeast Pathogens: Diutina rugosa (syn. Candida rugosa) and Trichomonascus ciferrii (syn. Candida ciferrii).</title>
        <authorList>
            <person name="Mixao V."/>
            <person name="Saus E."/>
            <person name="Hansen A.P."/>
            <person name="Lass-Florl C."/>
            <person name="Gabaldon T."/>
        </authorList>
    </citation>
    <scope>NUCLEOTIDE SEQUENCE</scope>
    <source>
        <strain evidence="1">CBS 4856</strain>
    </source>
</reference>
<dbReference type="Proteomes" id="UP000761534">
    <property type="component" value="Unassembled WGS sequence"/>
</dbReference>